<dbReference type="GO" id="GO:0005886">
    <property type="term" value="C:plasma membrane"/>
    <property type="evidence" value="ECO:0007669"/>
    <property type="project" value="UniProtKB-SubCell"/>
</dbReference>
<feature type="transmembrane region" description="Helical" evidence="7">
    <location>
        <begin position="163"/>
        <end position="183"/>
    </location>
</feature>
<dbReference type="Pfam" id="PF07690">
    <property type="entry name" value="MFS_1"/>
    <property type="match status" value="1"/>
</dbReference>
<evidence type="ECO:0000313" key="9">
    <source>
        <dbReference type="EMBL" id="GEN83422.1"/>
    </source>
</evidence>
<evidence type="ECO:0000256" key="3">
    <source>
        <dbReference type="ARBA" id="ARBA00022475"/>
    </source>
</evidence>
<dbReference type="InterPro" id="IPR036259">
    <property type="entry name" value="MFS_trans_sf"/>
</dbReference>
<evidence type="ECO:0000313" key="10">
    <source>
        <dbReference type="Proteomes" id="UP000321901"/>
    </source>
</evidence>
<name>A0A511Z7J5_9BACL</name>
<comment type="caution">
    <text evidence="9">The sequence shown here is derived from an EMBL/GenBank/DDBJ whole genome shotgun (WGS) entry which is preliminary data.</text>
</comment>
<dbReference type="PROSITE" id="PS50850">
    <property type="entry name" value="MFS"/>
    <property type="match status" value="1"/>
</dbReference>
<dbReference type="Proteomes" id="UP000321901">
    <property type="component" value="Unassembled WGS sequence"/>
</dbReference>
<keyword evidence="2" id="KW-0813">Transport</keyword>
<feature type="transmembrane region" description="Helical" evidence="7">
    <location>
        <begin position="39"/>
        <end position="58"/>
    </location>
</feature>
<evidence type="ECO:0000256" key="6">
    <source>
        <dbReference type="ARBA" id="ARBA00023136"/>
    </source>
</evidence>
<protein>
    <submittedName>
        <fullName evidence="9">MFS transporter</fullName>
    </submittedName>
</protein>
<evidence type="ECO:0000256" key="1">
    <source>
        <dbReference type="ARBA" id="ARBA00004651"/>
    </source>
</evidence>
<dbReference type="InterPro" id="IPR011701">
    <property type="entry name" value="MFS"/>
</dbReference>
<keyword evidence="3" id="KW-1003">Cell membrane</keyword>
<feature type="transmembrane region" description="Helical" evidence="7">
    <location>
        <begin position="277"/>
        <end position="293"/>
    </location>
</feature>
<keyword evidence="6 7" id="KW-0472">Membrane</keyword>
<feature type="transmembrane region" description="Helical" evidence="7">
    <location>
        <begin position="299"/>
        <end position="321"/>
    </location>
</feature>
<proteinExistence type="predicted"/>
<dbReference type="GO" id="GO:0022857">
    <property type="term" value="F:transmembrane transporter activity"/>
    <property type="evidence" value="ECO:0007669"/>
    <property type="project" value="InterPro"/>
</dbReference>
<gene>
    <name evidence="9" type="ORF">SLU01_17340</name>
</gene>
<feature type="transmembrane region" description="Helical" evidence="7">
    <location>
        <begin position="213"/>
        <end position="237"/>
    </location>
</feature>
<evidence type="ECO:0000256" key="7">
    <source>
        <dbReference type="SAM" id="Phobius"/>
    </source>
</evidence>
<reference evidence="9 10" key="1">
    <citation type="submission" date="2019-07" db="EMBL/GenBank/DDBJ databases">
        <title>Whole genome shotgun sequence of Sporosarcina luteola NBRC 105378.</title>
        <authorList>
            <person name="Hosoyama A."/>
            <person name="Uohara A."/>
            <person name="Ohji S."/>
            <person name="Ichikawa N."/>
        </authorList>
    </citation>
    <scope>NUCLEOTIDE SEQUENCE [LARGE SCALE GENOMIC DNA]</scope>
    <source>
        <strain evidence="9 10">NBRC 105378</strain>
    </source>
</reference>
<dbReference type="PANTHER" id="PTHR43266">
    <property type="entry name" value="MACROLIDE-EFFLUX PROTEIN"/>
    <property type="match status" value="1"/>
</dbReference>
<dbReference type="SUPFAM" id="SSF103473">
    <property type="entry name" value="MFS general substrate transporter"/>
    <property type="match status" value="1"/>
</dbReference>
<accession>A0A511Z7J5</accession>
<feature type="transmembrane region" description="Helical" evidence="7">
    <location>
        <begin position="368"/>
        <end position="388"/>
    </location>
</feature>
<keyword evidence="4 7" id="KW-0812">Transmembrane</keyword>
<comment type="subcellular location">
    <subcellularLocation>
        <location evidence="1">Cell membrane</location>
        <topology evidence="1">Multi-pass membrane protein</topology>
    </subcellularLocation>
</comment>
<evidence type="ECO:0000256" key="2">
    <source>
        <dbReference type="ARBA" id="ARBA00022448"/>
    </source>
</evidence>
<dbReference type="InterPro" id="IPR020846">
    <property type="entry name" value="MFS_dom"/>
</dbReference>
<dbReference type="CDD" id="cd06173">
    <property type="entry name" value="MFS_MefA_like"/>
    <property type="match status" value="1"/>
</dbReference>
<evidence type="ECO:0000256" key="5">
    <source>
        <dbReference type="ARBA" id="ARBA00022989"/>
    </source>
</evidence>
<sequence>MKSRDFVALWAGSAVSELGGAFGTFCNSVLVYELTGSKMALGSMWLLYYIPSILLQLISGPFIDKWSRKWIMIFSQWTRAVIFLLPLAILSFGMIEVWHIYVVQVVIGLITPLYVPASQAITPTIVVQQQLPAANAFLDGTTRLMLFSGPILGGIFIESIGVRPTLSIVCILLIVSGFTLLSVHEKRAPQTIRKTWLAQFQEGIHYFFRQRTIVWLGFFLAFVQFGVGVTMVINLPFITDVLKGDYQEYGLFMAGFPLGYVIGSFIVGKLPTISRRRLMLGSLVIGGCTYIALGVTQTILLAILIEILAGIVMVLFSIHNLTICQQLIPNQLMGSVMSVRLAIIRTAMPLGILAGGVISELWGIRPLYILIGTIIVTVSLIGMMMPYFKFIDQPTTMSAE</sequence>
<keyword evidence="10" id="KW-1185">Reference proteome</keyword>
<feature type="transmembrane region" description="Helical" evidence="7">
    <location>
        <begin position="70"/>
        <end position="92"/>
    </location>
</feature>
<dbReference type="AlphaFoldDB" id="A0A511Z7J5"/>
<dbReference type="EMBL" id="BJYL01000022">
    <property type="protein sequence ID" value="GEN83422.1"/>
    <property type="molecule type" value="Genomic_DNA"/>
</dbReference>
<feature type="transmembrane region" description="Helical" evidence="7">
    <location>
        <begin position="249"/>
        <end position="270"/>
    </location>
</feature>
<organism evidence="9 10">
    <name type="scientific">Sporosarcina luteola</name>
    <dbReference type="NCBI Taxonomy" id="582850"/>
    <lineage>
        <taxon>Bacteria</taxon>
        <taxon>Bacillati</taxon>
        <taxon>Bacillota</taxon>
        <taxon>Bacilli</taxon>
        <taxon>Bacillales</taxon>
        <taxon>Caryophanaceae</taxon>
        <taxon>Sporosarcina</taxon>
    </lineage>
</organism>
<feature type="transmembrane region" description="Helical" evidence="7">
    <location>
        <begin position="342"/>
        <end position="362"/>
    </location>
</feature>
<feature type="domain" description="Major facilitator superfamily (MFS) profile" evidence="8">
    <location>
        <begin position="210"/>
        <end position="400"/>
    </location>
</feature>
<evidence type="ECO:0000259" key="8">
    <source>
        <dbReference type="PROSITE" id="PS50850"/>
    </source>
</evidence>
<evidence type="ECO:0000256" key="4">
    <source>
        <dbReference type="ARBA" id="ARBA00022692"/>
    </source>
</evidence>
<dbReference type="Gene3D" id="1.20.1250.20">
    <property type="entry name" value="MFS general substrate transporter like domains"/>
    <property type="match status" value="1"/>
</dbReference>
<dbReference type="PANTHER" id="PTHR43266:SF10">
    <property type="entry name" value="BACILYSIN EXPORTER BACE-RELATED"/>
    <property type="match status" value="1"/>
</dbReference>
<keyword evidence="5 7" id="KW-1133">Transmembrane helix</keyword>